<dbReference type="EMBL" id="AP024416">
    <property type="protein sequence ID" value="BCR83480.1"/>
    <property type="molecule type" value="Genomic_DNA"/>
</dbReference>
<gene>
    <name evidence="2" type="ORF">ACHE_10882S</name>
</gene>
<keyword evidence="3" id="KW-1185">Reference proteome</keyword>
<feature type="coiled-coil region" evidence="1">
    <location>
        <begin position="10"/>
        <end position="51"/>
    </location>
</feature>
<dbReference type="AlphaFoldDB" id="A0A7R7ZIB2"/>
<dbReference type="KEGG" id="ache:ACHE_10882S"/>
<keyword evidence="1" id="KW-0175">Coiled coil</keyword>
<name>A0A7R7ZIB2_ASPCH</name>
<evidence type="ECO:0000313" key="3">
    <source>
        <dbReference type="Proteomes" id="UP000637239"/>
    </source>
</evidence>
<protein>
    <submittedName>
        <fullName evidence="2">Uncharacterized protein</fullName>
    </submittedName>
</protein>
<dbReference type="RefSeq" id="XP_043132002.1">
    <property type="nucleotide sequence ID" value="XM_043284208.1"/>
</dbReference>
<sequence length="94" mass="11104">MVDIENEYREQMDEELVQNLQNELQEHKDRLKDKEHQIDELMAERDEYKTAYAESAAAFPWFHRGEHQAIRQSLRKCLALHSSLMAKSLSSRTG</sequence>
<evidence type="ECO:0000313" key="2">
    <source>
        <dbReference type="EMBL" id="BCR83480.1"/>
    </source>
</evidence>
<reference evidence="2" key="1">
    <citation type="submission" date="2021-01" db="EMBL/GenBank/DDBJ databases">
        <authorList>
            <consortium name="Aspergillus chevalieri M1 genome sequencing consortium"/>
            <person name="Kazuki M."/>
            <person name="Futagami T."/>
        </authorList>
    </citation>
    <scope>NUCLEOTIDE SEQUENCE</scope>
    <source>
        <strain evidence="2">M1</strain>
    </source>
</reference>
<dbReference type="GeneID" id="66977839"/>
<accession>A0A7R7ZIB2</accession>
<evidence type="ECO:0000256" key="1">
    <source>
        <dbReference type="SAM" id="Coils"/>
    </source>
</evidence>
<proteinExistence type="predicted"/>
<reference evidence="2" key="2">
    <citation type="submission" date="2021-02" db="EMBL/GenBank/DDBJ databases">
        <title>Aspergillus chevalieri M1 genome sequence.</title>
        <authorList>
            <person name="Kadooka C."/>
            <person name="Mori K."/>
            <person name="Futagami T."/>
        </authorList>
    </citation>
    <scope>NUCLEOTIDE SEQUENCE</scope>
    <source>
        <strain evidence="2">M1</strain>
    </source>
</reference>
<dbReference type="Proteomes" id="UP000637239">
    <property type="component" value="Chromosome 1"/>
</dbReference>
<organism evidence="2 3">
    <name type="scientific">Aspergillus chevalieri</name>
    <name type="common">Eurotium chevalieri</name>
    <dbReference type="NCBI Taxonomy" id="182096"/>
    <lineage>
        <taxon>Eukaryota</taxon>
        <taxon>Fungi</taxon>
        <taxon>Dikarya</taxon>
        <taxon>Ascomycota</taxon>
        <taxon>Pezizomycotina</taxon>
        <taxon>Eurotiomycetes</taxon>
        <taxon>Eurotiomycetidae</taxon>
        <taxon>Eurotiales</taxon>
        <taxon>Aspergillaceae</taxon>
        <taxon>Aspergillus</taxon>
        <taxon>Aspergillus subgen. Aspergillus</taxon>
    </lineage>
</organism>